<feature type="transmembrane region" description="Helical" evidence="5">
    <location>
        <begin position="119"/>
        <end position="138"/>
    </location>
</feature>
<feature type="region of interest" description="Disordered" evidence="4">
    <location>
        <begin position="143"/>
        <end position="179"/>
    </location>
</feature>
<keyword evidence="5" id="KW-0472">Membrane</keyword>
<organism evidence="6 7">
    <name type="scientific">Oryzias melastigma</name>
    <name type="common">Marine medaka</name>
    <dbReference type="NCBI Taxonomy" id="30732"/>
    <lineage>
        <taxon>Eukaryota</taxon>
        <taxon>Metazoa</taxon>
        <taxon>Chordata</taxon>
        <taxon>Craniata</taxon>
        <taxon>Vertebrata</taxon>
        <taxon>Euteleostomi</taxon>
        <taxon>Actinopterygii</taxon>
        <taxon>Neopterygii</taxon>
        <taxon>Teleostei</taxon>
        <taxon>Neoteleostei</taxon>
        <taxon>Acanthomorphata</taxon>
        <taxon>Ovalentaria</taxon>
        <taxon>Atherinomorphae</taxon>
        <taxon>Beloniformes</taxon>
        <taxon>Adrianichthyidae</taxon>
        <taxon>Oryziinae</taxon>
        <taxon>Oryzias</taxon>
    </lineage>
</organism>
<accession>A0A834KX54</accession>
<evidence type="ECO:0000313" key="6">
    <source>
        <dbReference type="EMBL" id="KAF6736042.1"/>
    </source>
</evidence>
<evidence type="ECO:0000256" key="4">
    <source>
        <dbReference type="SAM" id="MobiDB-lite"/>
    </source>
</evidence>
<dbReference type="GO" id="GO:0007166">
    <property type="term" value="P:cell surface receptor signaling pathway"/>
    <property type="evidence" value="ECO:0007669"/>
    <property type="project" value="TreeGrafter"/>
</dbReference>
<keyword evidence="2" id="KW-1003">Cell membrane</keyword>
<dbReference type="EMBL" id="WKFB01000097">
    <property type="protein sequence ID" value="KAF6736042.1"/>
    <property type="molecule type" value="Genomic_DNA"/>
</dbReference>
<dbReference type="GO" id="GO:0042105">
    <property type="term" value="C:alpha-beta T cell receptor complex"/>
    <property type="evidence" value="ECO:0007669"/>
    <property type="project" value="TreeGrafter"/>
</dbReference>
<evidence type="ECO:0000313" key="7">
    <source>
        <dbReference type="Proteomes" id="UP000646548"/>
    </source>
</evidence>
<dbReference type="PANTHER" id="PTHR10570:SF9">
    <property type="entry name" value="T-CELL SURFACE GLYCOPROTEIN CD3 EPSILON CHAIN"/>
    <property type="match status" value="1"/>
</dbReference>
<keyword evidence="5" id="KW-0812">Transmembrane</keyword>
<reference evidence="6" key="1">
    <citation type="journal article" name="BMC Genomics">
        <title>Long-read sequencing and de novo genome assembly of marine medaka (Oryzias melastigma).</title>
        <authorList>
            <person name="Liang P."/>
            <person name="Saqib H.S.A."/>
            <person name="Ni X."/>
            <person name="Shen Y."/>
        </authorList>
    </citation>
    <scope>NUCLEOTIDE SEQUENCE</scope>
    <source>
        <strain evidence="6">Bigg-433</strain>
    </source>
</reference>
<name>A0A834KX54_ORYME</name>
<dbReference type="GO" id="GO:0004888">
    <property type="term" value="F:transmembrane signaling receptor activity"/>
    <property type="evidence" value="ECO:0007669"/>
    <property type="project" value="TreeGrafter"/>
</dbReference>
<dbReference type="GO" id="GO:0009897">
    <property type="term" value="C:external side of plasma membrane"/>
    <property type="evidence" value="ECO:0007669"/>
    <property type="project" value="TreeGrafter"/>
</dbReference>
<dbReference type="PANTHER" id="PTHR10570">
    <property type="entry name" value="T-CELL SURFACE GLYCOPROTEIN CD3 GAMMA CHAIN / DELTA CHAIN"/>
    <property type="match status" value="1"/>
</dbReference>
<protein>
    <recommendedName>
        <fullName evidence="8">CD3 gamma/delta subunit Ig-like domain-containing protein</fullName>
    </recommendedName>
</protein>
<feature type="compositionally biased region" description="Low complexity" evidence="4">
    <location>
        <begin position="143"/>
        <end position="152"/>
    </location>
</feature>
<comment type="caution">
    <text evidence="6">The sequence shown here is derived from an EMBL/GenBank/DDBJ whole genome shotgun (WGS) entry which is preliminary data.</text>
</comment>
<sequence length="179" mass="20252">MYSCRSIFMSVMIFRVMAVSVFLLVFVVFGVKAEQGGVSFWRNDVTLTCPENGTWFQLSTQLHMGKTYVFKYERPINVYCVYETVDQFESEITKKTFFYVKGRVCETCYEVDGVYLGGAIFADIIMTTTLMAFIYNFAKKGSAASPSGGRASDIQSSDYQELNPRSVSQATYSAVSRRK</sequence>
<keyword evidence="3" id="KW-0732">Signal</keyword>
<comment type="subcellular location">
    <subcellularLocation>
        <location evidence="1">Cell membrane</location>
        <topology evidence="1">Single-pass type I membrane protein</topology>
    </subcellularLocation>
</comment>
<proteinExistence type="predicted"/>
<dbReference type="Proteomes" id="UP000646548">
    <property type="component" value="Unassembled WGS sequence"/>
</dbReference>
<keyword evidence="5" id="KW-1133">Transmembrane helix</keyword>
<evidence type="ECO:0000256" key="2">
    <source>
        <dbReference type="ARBA" id="ARBA00022475"/>
    </source>
</evidence>
<dbReference type="GO" id="GO:0045059">
    <property type="term" value="P:positive thymic T cell selection"/>
    <property type="evidence" value="ECO:0007669"/>
    <property type="project" value="TreeGrafter"/>
</dbReference>
<dbReference type="InterPro" id="IPR015484">
    <property type="entry name" value="CD3_esu/gsu/dsu"/>
</dbReference>
<evidence type="ECO:0000256" key="1">
    <source>
        <dbReference type="ARBA" id="ARBA00004251"/>
    </source>
</evidence>
<evidence type="ECO:0000256" key="3">
    <source>
        <dbReference type="ARBA" id="ARBA00022729"/>
    </source>
</evidence>
<gene>
    <name evidence="6" type="ORF">FQA47_014556</name>
</gene>
<evidence type="ECO:0000256" key="5">
    <source>
        <dbReference type="SAM" id="Phobius"/>
    </source>
</evidence>
<feature type="compositionally biased region" description="Polar residues" evidence="4">
    <location>
        <begin position="153"/>
        <end position="179"/>
    </location>
</feature>
<dbReference type="AlphaFoldDB" id="A0A834KX54"/>
<evidence type="ECO:0008006" key="8">
    <source>
        <dbReference type="Google" id="ProtNLM"/>
    </source>
</evidence>